<dbReference type="EMBL" id="JAJTJA010000015">
    <property type="protein sequence ID" value="KAH8689386.1"/>
    <property type="molecule type" value="Genomic_DNA"/>
</dbReference>
<dbReference type="SUPFAM" id="SSF50939">
    <property type="entry name" value="Sialidases"/>
    <property type="match status" value="1"/>
</dbReference>
<keyword evidence="1" id="KW-0732">Signal</keyword>
<gene>
    <name evidence="3" type="ORF">BGW36DRAFT_401766</name>
</gene>
<dbReference type="Pfam" id="PF13088">
    <property type="entry name" value="BNR_2"/>
    <property type="match status" value="1"/>
</dbReference>
<evidence type="ECO:0000313" key="3">
    <source>
        <dbReference type="EMBL" id="KAH8689386.1"/>
    </source>
</evidence>
<dbReference type="AlphaFoldDB" id="A0AAD4PTV9"/>
<feature type="chain" id="PRO_5041912181" evidence="1">
    <location>
        <begin position="23"/>
        <end position="360"/>
    </location>
</feature>
<comment type="caution">
    <text evidence="3">The sequence shown here is derived from an EMBL/GenBank/DDBJ whole genome shotgun (WGS) entry which is preliminary data.</text>
</comment>
<accession>A0AAD4PTV9</accession>
<sequence>MVGFGLLARLSAAALLFTSSLASPLPLDKRVATAASLSGGQINMGGGTYPRANFLQDGSILGTYTASTGGNKVITVVHSTDGGNTWNQIGTVASADASTHDLDNGYPYQLPSGRILVAMRNHDGTSKIGYSYFRITICYSDDGGKTWTYLSTPASDPGPTNGNWEPFLRMAEDNTTLQLYYSRENSAIDQDSLLRTSTDGGATWSSATVISGAETTNTRDGMLGVTPVSGSNLIAVFESVPAGGNFAIHSVTSSDGGKTWGNRQTVYAPPNGFNAQAPQVVNVGGTLVASFQTDEDLSSSDQQNEAGKIVTSGDGGATWGNKLTYSQAVSNWGGLLTLDSSSLFGMIDHSGSKAQKITLS</sequence>
<reference evidence="3" key="1">
    <citation type="submission" date="2021-12" db="EMBL/GenBank/DDBJ databases">
        <title>Convergent genome expansion in fungi linked to evolution of root-endophyte symbiosis.</title>
        <authorList>
            <consortium name="DOE Joint Genome Institute"/>
            <person name="Ke Y.-H."/>
            <person name="Bonito G."/>
            <person name="Liao H.-L."/>
            <person name="Looney B."/>
            <person name="Rojas-Flechas A."/>
            <person name="Nash J."/>
            <person name="Hameed K."/>
            <person name="Schadt C."/>
            <person name="Martin F."/>
            <person name="Crous P.W."/>
            <person name="Miettinen O."/>
            <person name="Magnuson J.K."/>
            <person name="Labbe J."/>
            <person name="Jacobson D."/>
            <person name="Doktycz M.J."/>
            <person name="Veneault-Fourrey C."/>
            <person name="Kuo A."/>
            <person name="Mondo S."/>
            <person name="Calhoun S."/>
            <person name="Riley R."/>
            <person name="Ohm R."/>
            <person name="LaButti K."/>
            <person name="Andreopoulos B."/>
            <person name="Pangilinan J."/>
            <person name="Nolan M."/>
            <person name="Tritt A."/>
            <person name="Clum A."/>
            <person name="Lipzen A."/>
            <person name="Daum C."/>
            <person name="Barry K."/>
            <person name="Grigoriev I.V."/>
            <person name="Vilgalys R."/>
        </authorList>
    </citation>
    <scope>NUCLEOTIDE SEQUENCE</scope>
    <source>
        <strain evidence="3">PMI_201</strain>
    </source>
</reference>
<feature type="domain" description="Sialidase" evidence="2">
    <location>
        <begin position="72"/>
        <end position="229"/>
    </location>
</feature>
<dbReference type="Proteomes" id="UP001201262">
    <property type="component" value="Unassembled WGS sequence"/>
</dbReference>
<dbReference type="InterPro" id="IPR036278">
    <property type="entry name" value="Sialidase_sf"/>
</dbReference>
<dbReference type="InterPro" id="IPR011040">
    <property type="entry name" value="Sialidase"/>
</dbReference>
<protein>
    <submittedName>
        <fullName evidence="3">Sialidase</fullName>
    </submittedName>
</protein>
<evidence type="ECO:0000256" key="1">
    <source>
        <dbReference type="SAM" id="SignalP"/>
    </source>
</evidence>
<feature type="signal peptide" evidence="1">
    <location>
        <begin position="1"/>
        <end position="22"/>
    </location>
</feature>
<dbReference type="Gene3D" id="2.120.10.10">
    <property type="match status" value="1"/>
</dbReference>
<keyword evidence="4" id="KW-1185">Reference proteome</keyword>
<evidence type="ECO:0000259" key="2">
    <source>
        <dbReference type="Pfam" id="PF13088"/>
    </source>
</evidence>
<dbReference type="RefSeq" id="XP_046065740.1">
    <property type="nucleotide sequence ID" value="XM_046218783.1"/>
</dbReference>
<evidence type="ECO:0000313" key="4">
    <source>
        <dbReference type="Proteomes" id="UP001201262"/>
    </source>
</evidence>
<dbReference type="CDD" id="cd15482">
    <property type="entry name" value="Sialidase_non-viral"/>
    <property type="match status" value="1"/>
</dbReference>
<dbReference type="PANTHER" id="PTHR38792">
    <property type="entry name" value="BNR/ASP-BOX REPEAT DOMAIN PROTEIN (AFU_ORTHOLOGUE AFUA_7G06430)-RELATED"/>
    <property type="match status" value="1"/>
</dbReference>
<name>A0AAD4PTV9_9EURO</name>
<proteinExistence type="predicted"/>
<dbReference type="GeneID" id="70249070"/>
<organism evidence="3 4">
    <name type="scientific">Talaromyces proteolyticus</name>
    <dbReference type="NCBI Taxonomy" id="1131652"/>
    <lineage>
        <taxon>Eukaryota</taxon>
        <taxon>Fungi</taxon>
        <taxon>Dikarya</taxon>
        <taxon>Ascomycota</taxon>
        <taxon>Pezizomycotina</taxon>
        <taxon>Eurotiomycetes</taxon>
        <taxon>Eurotiomycetidae</taxon>
        <taxon>Eurotiales</taxon>
        <taxon>Trichocomaceae</taxon>
        <taxon>Talaromyces</taxon>
        <taxon>Talaromyces sect. Bacilispori</taxon>
    </lineage>
</organism>
<dbReference type="PANTHER" id="PTHR38792:SF3">
    <property type="entry name" value="BNR_ASP-BOX REPEAT DOMAIN PROTEIN (AFU_ORTHOLOGUE AFUA_7G06430)-RELATED"/>
    <property type="match status" value="1"/>
</dbReference>